<dbReference type="Pfam" id="PF07690">
    <property type="entry name" value="MFS_1"/>
    <property type="match status" value="1"/>
</dbReference>
<name>A0A0F9V820_9ZZZZ</name>
<evidence type="ECO:0000256" key="3">
    <source>
        <dbReference type="ARBA" id="ARBA00022448"/>
    </source>
</evidence>
<evidence type="ECO:0000256" key="6">
    <source>
        <dbReference type="ARBA" id="ARBA00022989"/>
    </source>
</evidence>
<feature type="transmembrane region" description="Helical" evidence="9">
    <location>
        <begin position="280"/>
        <end position="301"/>
    </location>
</feature>
<dbReference type="CDD" id="cd17320">
    <property type="entry name" value="MFS_MdfA_MDR_like"/>
    <property type="match status" value="1"/>
</dbReference>
<dbReference type="PROSITE" id="PS50850">
    <property type="entry name" value="MFS"/>
    <property type="match status" value="1"/>
</dbReference>
<dbReference type="InterPro" id="IPR011701">
    <property type="entry name" value="MFS"/>
</dbReference>
<dbReference type="EMBL" id="LAZR01000068">
    <property type="protein sequence ID" value="KKN95842.1"/>
    <property type="molecule type" value="Genomic_DNA"/>
</dbReference>
<evidence type="ECO:0000256" key="2">
    <source>
        <dbReference type="ARBA" id="ARBA00006236"/>
    </source>
</evidence>
<dbReference type="Gene3D" id="1.20.1720.10">
    <property type="entry name" value="Multidrug resistance protein D"/>
    <property type="match status" value="1"/>
</dbReference>
<dbReference type="PROSITE" id="PS00216">
    <property type="entry name" value="SUGAR_TRANSPORT_1"/>
    <property type="match status" value="1"/>
</dbReference>
<evidence type="ECO:0000313" key="11">
    <source>
        <dbReference type="EMBL" id="KKN95842.1"/>
    </source>
</evidence>
<evidence type="ECO:0000256" key="9">
    <source>
        <dbReference type="SAM" id="Phobius"/>
    </source>
</evidence>
<gene>
    <name evidence="11" type="ORF">LCGC14_0173410</name>
</gene>
<accession>A0A0F9V820</accession>
<dbReference type="GO" id="GO:0005886">
    <property type="term" value="C:plasma membrane"/>
    <property type="evidence" value="ECO:0007669"/>
    <property type="project" value="UniProtKB-SubCell"/>
</dbReference>
<feature type="region of interest" description="Disordered" evidence="8">
    <location>
        <begin position="399"/>
        <end position="422"/>
    </location>
</feature>
<reference evidence="11" key="1">
    <citation type="journal article" date="2015" name="Nature">
        <title>Complex archaea that bridge the gap between prokaryotes and eukaryotes.</title>
        <authorList>
            <person name="Spang A."/>
            <person name="Saw J.H."/>
            <person name="Jorgensen S.L."/>
            <person name="Zaremba-Niedzwiedzka K."/>
            <person name="Martijn J."/>
            <person name="Lind A.E."/>
            <person name="van Eijk R."/>
            <person name="Schleper C."/>
            <person name="Guy L."/>
            <person name="Ettema T.J."/>
        </authorList>
    </citation>
    <scope>NUCLEOTIDE SEQUENCE</scope>
</reference>
<keyword evidence="4" id="KW-1003">Cell membrane</keyword>
<dbReference type="PRINTS" id="PR01036">
    <property type="entry name" value="TCRTETB"/>
</dbReference>
<feature type="transmembrane region" description="Helical" evidence="9">
    <location>
        <begin position="46"/>
        <end position="65"/>
    </location>
</feature>
<proteinExistence type="inferred from homology"/>
<feature type="transmembrane region" description="Helical" evidence="9">
    <location>
        <begin position="367"/>
        <end position="388"/>
    </location>
</feature>
<sequence length="422" mass="43971">MTSSIMSERRVSMIGALLVAIGPVSMALYTPAMTELVRVFETTESAIKLTLTLYFGGFACAQLIAGPLSDALGRRPITIAFMALYCVASVAATLSPTVEVLMGARFLQGIGASAGIAISRALVRDLFTDDQSSRIMNLIGIILALGPALAPTIGGLMLPLFGWQSIFLLMTLIGFLVIWVALFSMKETVTADPSRLNFKALGRTYKSLLGNPQFMTAALVMGGALGALYAQATFLPFILMDEVGLTPAQFGASMLAQSGSFFAASLLVRQLMGRFSANRLVGPGLVFVALGSLGTLTLLLWPPSFLHVMVPVATYSFGIAFVMPAMSTAALAPFGRSAGAAASMLGFIQMGSGLLVGSIGAMMGNALLAMAILIPMMGAMACISFLIYRKLQPPASPTGPAATRATCGPKVAAQAPVTAPEK</sequence>
<evidence type="ECO:0000259" key="10">
    <source>
        <dbReference type="PROSITE" id="PS50850"/>
    </source>
</evidence>
<organism evidence="11">
    <name type="scientific">marine sediment metagenome</name>
    <dbReference type="NCBI Taxonomy" id="412755"/>
    <lineage>
        <taxon>unclassified sequences</taxon>
        <taxon>metagenomes</taxon>
        <taxon>ecological metagenomes</taxon>
    </lineage>
</organism>
<comment type="similarity">
    <text evidence="2">Belongs to the major facilitator superfamily. Bcr/CmlA family.</text>
</comment>
<feature type="transmembrane region" description="Helical" evidence="9">
    <location>
        <begin position="77"/>
        <end position="94"/>
    </location>
</feature>
<feature type="domain" description="Major facilitator superfamily (MFS) profile" evidence="10">
    <location>
        <begin position="11"/>
        <end position="396"/>
    </location>
</feature>
<feature type="transmembrane region" description="Helical" evidence="9">
    <location>
        <begin position="250"/>
        <end position="268"/>
    </location>
</feature>
<evidence type="ECO:0000256" key="1">
    <source>
        <dbReference type="ARBA" id="ARBA00004651"/>
    </source>
</evidence>
<keyword evidence="3" id="KW-0813">Transport</keyword>
<dbReference type="InterPro" id="IPR004812">
    <property type="entry name" value="Efflux_drug-R_Bcr/CmlA"/>
</dbReference>
<dbReference type="SUPFAM" id="SSF103473">
    <property type="entry name" value="MFS general substrate transporter"/>
    <property type="match status" value="1"/>
</dbReference>
<dbReference type="PANTHER" id="PTHR23502">
    <property type="entry name" value="MAJOR FACILITATOR SUPERFAMILY"/>
    <property type="match status" value="1"/>
</dbReference>
<dbReference type="GO" id="GO:0042910">
    <property type="term" value="F:xenobiotic transmembrane transporter activity"/>
    <property type="evidence" value="ECO:0007669"/>
    <property type="project" value="InterPro"/>
</dbReference>
<dbReference type="InterPro" id="IPR005829">
    <property type="entry name" value="Sugar_transporter_CS"/>
</dbReference>
<feature type="transmembrane region" description="Helical" evidence="9">
    <location>
        <begin position="135"/>
        <end position="160"/>
    </location>
</feature>
<feature type="transmembrane region" description="Helical" evidence="9">
    <location>
        <begin position="341"/>
        <end position="361"/>
    </location>
</feature>
<feature type="transmembrane region" description="Helical" evidence="9">
    <location>
        <begin position="106"/>
        <end position="123"/>
    </location>
</feature>
<comment type="subcellular location">
    <subcellularLocation>
        <location evidence="1">Cell membrane</location>
        <topology evidence="1">Multi-pass membrane protein</topology>
    </subcellularLocation>
</comment>
<dbReference type="NCBIfam" id="TIGR00710">
    <property type="entry name" value="efflux_Bcr_CflA"/>
    <property type="match status" value="1"/>
</dbReference>
<dbReference type="InterPro" id="IPR036259">
    <property type="entry name" value="MFS_trans_sf"/>
</dbReference>
<dbReference type="AlphaFoldDB" id="A0A0F9V820"/>
<evidence type="ECO:0000256" key="5">
    <source>
        <dbReference type="ARBA" id="ARBA00022692"/>
    </source>
</evidence>
<keyword evidence="5 9" id="KW-0812">Transmembrane</keyword>
<feature type="transmembrane region" description="Helical" evidence="9">
    <location>
        <begin position="313"/>
        <end position="334"/>
    </location>
</feature>
<keyword evidence="6 9" id="KW-1133">Transmembrane helix</keyword>
<evidence type="ECO:0000256" key="4">
    <source>
        <dbReference type="ARBA" id="ARBA00022475"/>
    </source>
</evidence>
<dbReference type="GO" id="GO:1990961">
    <property type="term" value="P:xenobiotic detoxification by transmembrane export across the plasma membrane"/>
    <property type="evidence" value="ECO:0007669"/>
    <property type="project" value="InterPro"/>
</dbReference>
<evidence type="ECO:0000256" key="7">
    <source>
        <dbReference type="ARBA" id="ARBA00023136"/>
    </source>
</evidence>
<feature type="transmembrane region" description="Helical" evidence="9">
    <location>
        <begin position="214"/>
        <end position="238"/>
    </location>
</feature>
<dbReference type="PANTHER" id="PTHR23502:SF132">
    <property type="entry name" value="POLYAMINE TRANSPORTER 2-RELATED"/>
    <property type="match status" value="1"/>
</dbReference>
<dbReference type="InterPro" id="IPR020846">
    <property type="entry name" value="MFS_dom"/>
</dbReference>
<comment type="caution">
    <text evidence="11">The sequence shown here is derived from an EMBL/GenBank/DDBJ whole genome shotgun (WGS) entry which is preliminary data.</text>
</comment>
<keyword evidence="7 9" id="KW-0472">Membrane</keyword>
<feature type="transmembrane region" description="Helical" evidence="9">
    <location>
        <begin position="166"/>
        <end position="185"/>
    </location>
</feature>
<evidence type="ECO:0000256" key="8">
    <source>
        <dbReference type="SAM" id="MobiDB-lite"/>
    </source>
</evidence>
<protein>
    <recommendedName>
        <fullName evidence="10">Major facilitator superfamily (MFS) profile domain-containing protein</fullName>
    </recommendedName>
</protein>